<evidence type="ECO:0000313" key="4">
    <source>
        <dbReference type="EMBL" id="SKA34580.1"/>
    </source>
</evidence>
<dbReference type="Gene3D" id="1.10.443.10">
    <property type="entry name" value="Intergrase catalytic core"/>
    <property type="match status" value="1"/>
</dbReference>
<reference evidence="4 5" key="1">
    <citation type="submission" date="2017-02" db="EMBL/GenBank/DDBJ databases">
        <authorList>
            <person name="Peterson S.W."/>
        </authorList>
    </citation>
    <scope>NUCLEOTIDE SEQUENCE [LARGE SCALE GENOMIC DNA]</scope>
    <source>
        <strain evidence="4 5">USBA 369</strain>
    </source>
</reference>
<dbReference type="InterPro" id="IPR046668">
    <property type="entry name" value="DUF6538"/>
</dbReference>
<evidence type="ECO:0000256" key="1">
    <source>
        <dbReference type="ARBA" id="ARBA00023172"/>
    </source>
</evidence>
<sequence length="629" mass="69599">MDNSSRVSLGVSPRVSQISLSGEAESTPQQRGPGPYLVRSRTTYLFQIRMPKDLGGGRASKQIRISLGACPSREARHKADLLAAECRRRFARMRNRRLAGDDRQSDEAEQMFSGETPEEASAEMRGWLKAHLQMLAKDAPAPSQEDSQAFEGWRGLVGIARELAKGPDGNPLIVDNADILKQKYVEKLGGTALPPEAVKPAVEDNPAANAARQQPLATEPAAPAPAAIAKPIPAVQQDEHRDAEGRRIPAFELDRRFVRCPPSTKALFSEVSDDYLAARAAASGAQNKDLKTARFRRDLFIELIGDHPVDTYDAADLQAYINLLAFWPAQQSQRPAAMTAREIIDGNRDLHLKPLSRKALQEGYVSIVKTMIGHKATSLGYNDPFVNVRAWWPQTAAPPVSAEPLSAERISRIFKTGVESGLLDNTILPLLGHLTGRRIGLLIHLKGIDIREKYTGVWVAQTSSITEIGGSWKRVPYKTEASTTFFVLHHLLTEIGFVDWAMAQGDAFLFPELMRLADPSKSASSYMGRLFKRAGIPKNRKEVFHSLRSGQIEDMRDSKIDGRDRRLQAGHAVAVDEHEGYGFKSITEIRARELARLPLNPEIDFSVFQGLDFDQLARRKRTAGRQAKG</sequence>
<evidence type="ECO:0000313" key="5">
    <source>
        <dbReference type="Proteomes" id="UP000190135"/>
    </source>
</evidence>
<feature type="region of interest" description="Disordered" evidence="2">
    <location>
        <begin position="204"/>
        <end position="223"/>
    </location>
</feature>
<feature type="region of interest" description="Disordered" evidence="2">
    <location>
        <begin position="98"/>
        <end position="122"/>
    </location>
</feature>
<dbReference type="SUPFAM" id="SSF56349">
    <property type="entry name" value="DNA breaking-rejoining enzymes"/>
    <property type="match status" value="1"/>
</dbReference>
<proteinExistence type="predicted"/>
<feature type="compositionally biased region" description="Polar residues" evidence="2">
    <location>
        <begin position="14"/>
        <end position="30"/>
    </location>
</feature>
<name>A0A1T4T236_9HYPH</name>
<dbReference type="Proteomes" id="UP000190135">
    <property type="component" value="Unassembled WGS sequence"/>
</dbReference>
<protein>
    <recommendedName>
        <fullName evidence="3">DUF6538 domain-containing protein</fullName>
    </recommendedName>
</protein>
<dbReference type="InterPro" id="IPR013762">
    <property type="entry name" value="Integrase-like_cat_sf"/>
</dbReference>
<dbReference type="GO" id="GO:0003677">
    <property type="term" value="F:DNA binding"/>
    <property type="evidence" value="ECO:0007669"/>
    <property type="project" value="InterPro"/>
</dbReference>
<evidence type="ECO:0000259" key="3">
    <source>
        <dbReference type="Pfam" id="PF20172"/>
    </source>
</evidence>
<dbReference type="Pfam" id="PF20172">
    <property type="entry name" value="DUF6538"/>
    <property type="match status" value="1"/>
</dbReference>
<organism evidence="4 5">
    <name type="scientific">Consotaella salsifontis</name>
    <dbReference type="NCBI Taxonomy" id="1365950"/>
    <lineage>
        <taxon>Bacteria</taxon>
        <taxon>Pseudomonadati</taxon>
        <taxon>Pseudomonadota</taxon>
        <taxon>Alphaproteobacteria</taxon>
        <taxon>Hyphomicrobiales</taxon>
        <taxon>Aurantimonadaceae</taxon>
        <taxon>Consotaella</taxon>
    </lineage>
</organism>
<evidence type="ECO:0000256" key="2">
    <source>
        <dbReference type="SAM" id="MobiDB-lite"/>
    </source>
</evidence>
<dbReference type="GO" id="GO:0015074">
    <property type="term" value="P:DNA integration"/>
    <property type="evidence" value="ECO:0007669"/>
    <property type="project" value="InterPro"/>
</dbReference>
<feature type="region of interest" description="Disordered" evidence="2">
    <location>
        <begin position="1"/>
        <end position="36"/>
    </location>
</feature>
<dbReference type="InterPro" id="IPR011010">
    <property type="entry name" value="DNA_brk_join_enz"/>
</dbReference>
<feature type="domain" description="DUF6538" evidence="3">
    <location>
        <begin position="36"/>
        <end position="95"/>
    </location>
</feature>
<keyword evidence="1" id="KW-0233">DNA recombination</keyword>
<accession>A0A1T4T236</accession>
<gene>
    <name evidence="4" type="ORF">SAMN05428963_11768</name>
</gene>
<keyword evidence="5" id="KW-1185">Reference proteome</keyword>
<dbReference type="EMBL" id="FUXL01000017">
    <property type="protein sequence ID" value="SKA34580.1"/>
    <property type="molecule type" value="Genomic_DNA"/>
</dbReference>
<dbReference type="AlphaFoldDB" id="A0A1T4T236"/>
<dbReference type="GO" id="GO:0006310">
    <property type="term" value="P:DNA recombination"/>
    <property type="evidence" value="ECO:0007669"/>
    <property type="project" value="UniProtKB-KW"/>
</dbReference>